<evidence type="ECO:0000313" key="5">
    <source>
        <dbReference type="EMBL" id="MEK0183681.1"/>
    </source>
</evidence>
<feature type="compositionally biased region" description="Polar residues" evidence="2">
    <location>
        <begin position="306"/>
        <end position="315"/>
    </location>
</feature>
<dbReference type="PANTHER" id="PTHR43405:SF1">
    <property type="entry name" value="GLYCOSYL HYDROLASE DIGH"/>
    <property type="match status" value="1"/>
</dbReference>
<organism evidence="5 6">
    <name type="scientific">Microcoleus anatoxicus PTRS2</name>
    <dbReference type="NCBI Taxonomy" id="2705321"/>
    <lineage>
        <taxon>Bacteria</taxon>
        <taxon>Bacillati</taxon>
        <taxon>Cyanobacteriota</taxon>
        <taxon>Cyanophyceae</taxon>
        <taxon>Oscillatoriophycideae</taxon>
        <taxon>Oscillatoriales</taxon>
        <taxon>Microcoleaceae</taxon>
        <taxon>Microcoleus</taxon>
        <taxon>Microcoleus anatoxicus</taxon>
    </lineage>
</organism>
<dbReference type="PANTHER" id="PTHR43405">
    <property type="entry name" value="GLYCOSYL HYDROLASE DIGH"/>
    <property type="match status" value="1"/>
</dbReference>
<accession>A0ABU8YH47</accession>
<feature type="transmembrane region" description="Helical" evidence="3">
    <location>
        <begin position="25"/>
        <end position="45"/>
    </location>
</feature>
<evidence type="ECO:0000259" key="4">
    <source>
        <dbReference type="Pfam" id="PF02638"/>
    </source>
</evidence>
<gene>
    <name evidence="5" type="ORF">WMG39_02335</name>
</gene>
<dbReference type="Gene3D" id="3.40.50.880">
    <property type="match status" value="1"/>
</dbReference>
<feature type="compositionally biased region" description="Low complexity" evidence="2">
    <location>
        <begin position="288"/>
        <end position="297"/>
    </location>
</feature>
<dbReference type="Pfam" id="PF02638">
    <property type="entry name" value="GHL10"/>
    <property type="match status" value="1"/>
</dbReference>
<dbReference type="EMBL" id="JBBLXS010000016">
    <property type="protein sequence ID" value="MEK0183681.1"/>
    <property type="molecule type" value="Genomic_DNA"/>
</dbReference>
<proteinExistence type="predicted"/>
<dbReference type="SUPFAM" id="SSF52317">
    <property type="entry name" value="Class I glutamine amidotransferase-like"/>
    <property type="match status" value="1"/>
</dbReference>
<keyword evidence="3" id="KW-0472">Membrane</keyword>
<dbReference type="RefSeq" id="WP_340521768.1">
    <property type="nucleotide sequence ID" value="NZ_JBBLXS010000016.1"/>
</dbReference>
<evidence type="ECO:0000313" key="6">
    <source>
        <dbReference type="Proteomes" id="UP001384579"/>
    </source>
</evidence>
<dbReference type="InterPro" id="IPR052177">
    <property type="entry name" value="Divisome_Glycosyl_Hydrolase"/>
</dbReference>
<feature type="domain" description="Glycosyl hydrolase-like 10" evidence="4">
    <location>
        <begin position="446"/>
        <end position="731"/>
    </location>
</feature>
<dbReference type="Gene3D" id="3.20.20.80">
    <property type="entry name" value="Glycosidases"/>
    <property type="match status" value="1"/>
</dbReference>
<keyword evidence="1" id="KW-0732">Signal</keyword>
<feature type="region of interest" description="Disordered" evidence="2">
    <location>
        <begin position="253"/>
        <end position="320"/>
    </location>
</feature>
<evidence type="ECO:0000256" key="1">
    <source>
        <dbReference type="ARBA" id="ARBA00022729"/>
    </source>
</evidence>
<dbReference type="Proteomes" id="UP001384579">
    <property type="component" value="Unassembled WGS sequence"/>
</dbReference>
<keyword evidence="3" id="KW-0812">Transmembrane</keyword>
<dbReference type="CDD" id="cd03143">
    <property type="entry name" value="A4_beta-galactosidase_middle_domain"/>
    <property type="match status" value="1"/>
</dbReference>
<sequence>MQQIKKPDLIPVACSQAQTIRFFTFLQRVLIGTLAISLFNLSLWFPSPSFAQVLLGVVRSSENSPDWLKITTRLWDSGIAYKPINLEEIKTVGDLAGVNVLFLPNIETVSPAQLKVLESWAKQGGRLIASGPVGRSSQALVRQSLRSLLGAYWAFPLTQPANPQPRSRCRDIACTTSSNWVPMEQKNILVQGGVLIPADANSQTVATWKDSSGSSAAIATDRATYLGWRWGSDGSAKVDTAWLRASIARWGGTVGSPIPPQTAIAPPRPRSPNPPSRTPRNTPPSPRNTPLSRLSPSLPLPEPVPTTFTDPSDQSAPAGLDVQINSSAPIVSIEAYLMRQELTNLLGRFESALTAANSANTAVNLNAAHTAQLVAGSNSGGVQAASRPPMMLAGTARAIASARQVLQSFDRLLAEQKYAEARKQWVEARQLLWQNYPQEGQRVGSEIRAVWLDRGTIVAARSEQGLAAVFDRLAAAGINTVFFETLNAGYPIYPSQVAPQQNPLTVSWDPLESGVKLAHERGMELHAWIWTFATGNKRHNTLIGKPSSYPGPVLSAYPNWANIDNKGRIQHINDGKFYLDPANPEARSYLLRIINEIASRYKVDGLQLDYIRYPFQDDNAGFTYGYGAAARQQFQQLTGVDPMRISPNDGNLWRQWVEFKTNQINSFVGEVSQLLRRNYPRTILSVAVFPHPPSQRIYKIQQNWEVWARQGIVDLIVPMTYALDTNRLQRITEPLAKEQMLGSALISPSVKLLTLPEVVAIDQIQALRDLPTGGYAIFAAESISSGMQAFFNRTQGRGGRSSTRAALTTSAGEPIPYRQPFAAAVSRYTALKQEWSFLLANNQLRMSESELKVLQSRSTELAEALNKLATTPTPENLTTAKRLLASFSSQFQSSMRLHSAENNYQVQTWQNRLDSLEMLLRYGERVELNRG</sequence>
<comment type="caution">
    <text evidence="5">The sequence shown here is derived from an EMBL/GenBank/DDBJ whole genome shotgun (WGS) entry which is preliminary data.</text>
</comment>
<protein>
    <submittedName>
        <fullName evidence="5">Family 10 glycosylhydrolase</fullName>
    </submittedName>
</protein>
<dbReference type="InterPro" id="IPR017853">
    <property type="entry name" value="GH"/>
</dbReference>
<dbReference type="SUPFAM" id="SSF51445">
    <property type="entry name" value="(Trans)glycosidases"/>
    <property type="match status" value="1"/>
</dbReference>
<evidence type="ECO:0000256" key="3">
    <source>
        <dbReference type="SAM" id="Phobius"/>
    </source>
</evidence>
<keyword evidence="3" id="KW-1133">Transmembrane helix</keyword>
<reference evidence="5 6" key="1">
    <citation type="journal article" date="2020" name="Harmful Algae">
        <title>Molecular and morphological characterization of a novel dihydroanatoxin-a producing Microcoleus species (cyanobacteria) from the Russian River, California, USA.</title>
        <authorList>
            <person name="Conklin K.Y."/>
            <person name="Stancheva R."/>
            <person name="Otten T.G."/>
            <person name="Fadness R."/>
            <person name="Boyer G.L."/>
            <person name="Read B."/>
            <person name="Zhang X."/>
            <person name="Sheath R.G."/>
        </authorList>
    </citation>
    <scope>NUCLEOTIDE SEQUENCE [LARGE SCALE GENOMIC DNA]</scope>
    <source>
        <strain evidence="5 6">PTRS2</strain>
    </source>
</reference>
<name>A0ABU8YH47_9CYAN</name>
<keyword evidence="6" id="KW-1185">Reference proteome</keyword>
<dbReference type="InterPro" id="IPR003790">
    <property type="entry name" value="GHL10"/>
</dbReference>
<dbReference type="InterPro" id="IPR029062">
    <property type="entry name" value="Class_I_gatase-like"/>
</dbReference>
<feature type="compositionally biased region" description="Pro residues" evidence="2">
    <location>
        <begin position="266"/>
        <end position="287"/>
    </location>
</feature>
<evidence type="ECO:0000256" key="2">
    <source>
        <dbReference type="SAM" id="MobiDB-lite"/>
    </source>
</evidence>